<dbReference type="EMBL" id="JANAKD010000310">
    <property type="protein sequence ID" value="KAJ3495132.1"/>
    <property type="molecule type" value="Genomic_DNA"/>
</dbReference>
<name>A0ACC1R095_9HYPO</name>
<accession>A0ACC1R095</accession>
<sequence length="466" mass="52022">MDEKKRNASSSSIGKLVSFSQSPDTLNPVWIDSNTPTRRNSVRSAISRSDDRNGASGSEFDEEAQLPHKAKHHPPIDDSGDSDGDNSSPTIDPYDPNRPRLPFKQRLRHFTWAWYTWPMSTGGLALLIGNQPKKFNGLNTIGFVVYFINLVIFASVTTCMLLRFAFHKGTFLRSITHPREAFFVPTAFLAFATIVTSTHRYWIPDNDSQLSLAIQGVYWVYLILTLILAIGQYSYIFSSYNHQLQTMMPTWILPIFPIMLTGTIASVIAGTQSEIAILPVVGAGLTCQGLGLSVAMLMYAHMIGRLMQSGLPNREHRPGLFMCVGPPAFTALAIIGMAKSLERSTAVLTGLMLDKVILYNMAIIFAVFLWALSLWWFGIALVAVLQSPPKYFHLGWWATVFPNTGFTLASISMAREFGNEALLWCTTGMSIIMICIYLFVLTFQIRAVIAQDIMYPDRDEDVMETT</sequence>
<evidence type="ECO:0000313" key="2">
    <source>
        <dbReference type="Proteomes" id="UP001148737"/>
    </source>
</evidence>
<proteinExistence type="predicted"/>
<gene>
    <name evidence="1" type="ORF">NLG97_g3617</name>
</gene>
<protein>
    <submittedName>
        <fullName evidence="1">Uncharacterized protein</fullName>
    </submittedName>
</protein>
<reference evidence="1" key="1">
    <citation type="submission" date="2022-07" db="EMBL/GenBank/DDBJ databases">
        <title>Genome Sequence of Lecanicillium saksenae.</title>
        <authorList>
            <person name="Buettner E."/>
        </authorList>
    </citation>
    <scope>NUCLEOTIDE SEQUENCE</scope>
    <source>
        <strain evidence="1">VT-O1</strain>
    </source>
</reference>
<comment type="caution">
    <text evidence="1">The sequence shown here is derived from an EMBL/GenBank/DDBJ whole genome shotgun (WGS) entry which is preliminary data.</text>
</comment>
<organism evidence="1 2">
    <name type="scientific">Lecanicillium saksenae</name>
    <dbReference type="NCBI Taxonomy" id="468837"/>
    <lineage>
        <taxon>Eukaryota</taxon>
        <taxon>Fungi</taxon>
        <taxon>Dikarya</taxon>
        <taxon>Ascomycota</taxon>
        <taxon>Pezizomycotina</taxon>
        <taxon>Sordariomycetes</taxon>
        <taxon>Hypocreomycetidae</taxon>
        <taxon>Hypocreales</taxon>
        <taxon>Cordycipitaceae</taxon>
        <taxon>Lecanicillium</taxon>
    </lineage>
</organism>
<keyword evidence="2" id="KW-1185">Reference proteome</keyword>
<evidence type="ECO:0000313" key="1">
    <source>
        <dbReference type="EMBL" id="KAJ3495132.1"/>
    </source>
</evidence>
<dbReference type="Proteomes" id="UP001148737">
    <property type="component" value="Unassembled WGS sequence"/>
</dbReference>